<dbReference type="PROSITE" id="PS00106">
    <property type="entry name" value="GALACTOKINASE"/>
    <property type="match status" value="1"/>
</dbReference>
<dbReference type="InterPro" id="IPR019741">
    <property type="entry name" value="Galactokinase_CS"/>
</dbReference>
<evidence type="ECO:0000256" key="2">
    <source>
        <dbReference type="ARBA" id="ARBA00022490"/>
    </source>
</evidence>
<keyword evidence="5" id="KW-0547">Nucleotide-binding</keyword>
<dbReference type="NCBIfam" id="TIGR00131">
    <property type="entry name" value="gal_kin"/>
    <property type="match status" value="1"/>
</dbReference>
<dbReference type="InterPro" id="IPR006206">
    <property type="entry name" value="Mevalonate/galactokinase"/>
</dbReference>
<dbReference type="GO" id="GO:0046872">
    <property type="term" value="F:metal ion binding"/>
    <property type="evidence" value="ECO:0007669"/>
    <property type="project" value="UniProtKB-KW"/>
</dbReference>
<dbReference type="Gene3D" id="3.30.70.890">
    <property type="entry name" value="GHMP kinase, C-terminal domain"/>
    <property type="match status" value="1"/>
</dbReference>
<evidence type="ECO:0000256" key="8">
    <source>
        <dbReference type="ARBA" id="ARBA00022842"/>
    </source>
</evidence>
<dbReference type="FunFam" id="3.30.230.10:FF:000017">
    <property type="entry name" value="Galactokinase"/>
    <property type="match status" value="1"/>
</dbReference>
<evidence type="ECO:0000256" key="4">
    <source>
        <dbReference type="ARBA" id="ARBA00022723"/>
    </source>
</evidence>
<comment type="caution">
    <text evidence="15">The sequence shown here is derived from an EMBL/GenBank/DDBJ whole genome shotgun (WGS) entry which is preliminary data.</text>
</comment>
<evidence type="ECO:0000259" key="14">
    <source>
        <dbReference type="Pfam" id="PF10509"/>
    </source>
</evidence>
<proteinExistence type="inferred from homology"/>
<evidence type="ECO:0000256" key="6">
    <source>
        <dbReference type="ARBA" id="ARBA00022777"/>
    </source>
</evidence>
<evidence type="ECO:0000259" key="12">
    <source>
        <dbReference type="Pfam" id="PF00288"/>
    </source>
</evidence>
<feature type="domain" description="GHMP kinase C-terminal" evidence="13">
    <location>
        <begin position="277"/>
        <end position="343"/>
    </location>
</feature>
<dbReference type="PANTHER" id="PTHR10457:SF7">
    <property type="entry name" value="GALACTOKINASE-RELATED"/>
    <property type="match status" value="1"/>
</dbReference>
<keyword evidence="6" id="KW-0418">Kinase</keyword>
<evidence type="ECO:0000256" key="9">
    <source>
        <dbReference type="ARBA" id="ARBA00023144"/>
    </source>
</evidence>
<dbReference type="InterPro" id="IPR014721">
    <property type="entry name" value="Ribsml_uS5_D2-typ_fold_subgr"/>
</dbReference>
<gene>
    <name evidence="15" type="primary">galK</name>
    <name evidence="15" type="ORF">MKO06_13195</name>
</gene>
<dbReference type="GO" id="GO:0004335">
    <property type="term" value="F:galactokinase activity"/>
    <property type="evidence" value="ECO:0007669"/>
    <property type="project" value="UniProtKB-UniRule"/>
</dbReference>
<evidence type="ECO:0000313" key="15">
    <source>
        <dbReference type="EMBL" id="MCP9200870.1"/>
    </source>
</evidence>
<dbReference type="InterPro" id="IPR000705">
    <property type="entry name" value="Galactokinase"/>
</dbReference>
<protein>
    <recommendedName>
        <fullName evidence="11">Galactokinase</fullName>
        <ecNumber evidence="11">2.7.1.6</ecNumber>
    </recommendedName>
</protein>
<dbReference type="SUPFAM" id="SSF55060">
    <property type="entry name" value="GHMP Kinase, C-terminal domain"/>
    <property type="match status" value="1"/>
</dbReference>
<organism evidence="15 16">
    <name type="scientific">Christiangramia oceanisediminis</name>
    <dbReference type="NCBI Taxonomy" id="2920386"/>
    <lineage>
        <taxon>Bacteria</taxon>
        <taxon>Pseudomonadati</taxon>
        <taxon>Bacteroidota</taxon>
        <taxon>Flavobacteriia</taxon>
        <taxon>Flavobacteriales</taxon>
        <taxon>Flavobacteriaceae</taxon>
        <taxon>Christiangramia</taxon>
    </lineage>
</organism>
<keyword evidence="3 15" id="KW-0808">Transferase</keyword>
<keyword evidence="16" id="KW-1185">Reference proteome</keyword>
<dbReference type="Pfam" id="PF10509">
    <property type="entry name" value="GalKase_gal_bdg"/>
    <property type="match status" value="1"/>
</dbReference>
<dbReference type="FunFam" id="3.30.70.890:FF:000001">
    <property type="entry name" value="Galactokinase"/>
    <property type="match status" value="1"/>
</dbReference>
<keyword evidence="8" id="KW-0460">Magnesium</keyword>
<dbReference type="PANTHER" id="PTHR10457">
    <property type="entry name" value="MEVALONATE KINASE/GALACTOKINASE"/>
    <property type="match status" value="1"/>
</dbReference>
<evidence type="ECO:0000256" key="7">
    <source>
        <dbReference type="ARBA" id="ARBA00022840"/>
    </source>
</evidence>
<evidence type="ECO:0000256" key="1">
    <source>
        <dbReference type="ARBA" id="ARBA00006566"/>
    </source>
</evidence>
<dbReference type="InterPro" id="IPR013750">
    <property type="entry name" value="GHMP_kinase_C_dom"/>
</dbReference>
<dbReference type="InterPro" id="IPR006204">
    <property type="entry name" value="GHMP_kinase_N_dom"/>
</dbReference>
<accession>A0A9X2KYT0</accession>
<dbReference type="PRINTS" id="PR00959">
    <property type="entry name" value="MEVGALKINASE"/>
</dbReference>
<dbReference type="EC" id="2.7.1.6" evidence="11"/>
<feature type="domain" description="Galactokinase N-terminal" evidence="14">
    <location>
        <begin position="16"/>
        <end position="49"/>
    </location>
</feature>
<dbReference type="InterPro" id="IPR020568">
    <property type="entry name" value="Ribosomal_Su5_D2-typ_SF"/>
</dbReference>
<dbReference type="GO" id="GO:0005829">
    <property type="term" value="C:cytosol"/>
    <property type="evidence" value="ECO:0007669"/>
    <property type="project" value="TreeGrafter"/>
</dbReference>
<dbReference type="Gene3D" id="3.30.230.10">
    <property type="match status" value="1"/>
</dbReference>
<dbReference type="RefSeq" id="WP_241552544.1">
    <property type="nucleotide sequence ID" value="NZ_JANCNS010000003.1"/>
</dbReference>
<reference evidence="15" key="1">
    <citation type="submission" date="2022-07" db="EMBL/GenBank/DDBJ databases">
        <title>Gramela sediminis sp. nov., isolated from deep-sea sediment of the Indian Ocean.</title>
        <authorList>
            <person name="Shi H."/>
        </authorList>
    </citation>
    <scope>NUCLEOTIDE SEQUENCE</scope>
    <source>
        <strain evidence="15">GC03-9</strain>
    </source>
</reference>
<keyword evidence="2" id="KW-0963">Cytoplasm</keyword>
<keyword evidence="9" id="KW-0299">Galactose metabolism</keyword>
<dbReference type="PIRSF" id="PIRSF000530">
    <property type="entry name" value="Galactokinase"/>
    <property type="match status" value="1"/>
</dbReference>
<dbReference type="PRINTS" id="PR00473">
    <property type="entry name" value="GALCTOKINASE"/>
</dbReference>
<keyword evidence="7" id="KW-0067">ATP-binding</keyword>
<evidence type="ECO:0000259" key="13">
    <source>
        <dbReference type="Pfam" id="PF08544"/>
    </source>
</evidence>
<feature type="domain" description="GHMP kinase N-terminal" evidence="12">
    <location>
        <begin position="84"/>
        <end position="171"/>
    </location>
</feature>
<dbReference type="EMBL" id="JANCNS010000003">
    <property type="protein sequence ID" value="MCP9200870.1"/>
    <property type="molecule type" value="Genomic_DNA"/>
</dbReference>
<dbReference type="SUPFAM" id="SSF54211">
    <property type="entry name" value="Ribosomal protein S5 domain 2-like"/>
    <property type="match status" value="1"/>
</dbReference>
<evidence type="ECO:0000256" key="10">
    <source>
        <dbReference type="ARBA" id="ARBA00023277"/>
    </source>
</evidence>
<evidence type="ECO:0000256" key="3">
    <source>
        <dbReference type="ARBA" id="ARBA00022679"/>
    </source>
</evidence>
<keyword evidence="4" id="KW-0479">Metal-binding</keyword>
<dbReference type="InterPro" id="IPR019539">
    <property type="entry name" value="GalKase_N"/>
</dbReference>
<name>A0A9X2KYT0_9FLAO</name>
<dbReference type="InterPro" id="IPR036554">
    <property type="entry name" value="GHMP_kinase_C_sf"/>
</dbReference>
<dbReference type="Proteomes" id="UP001155280">
    <property type="component" value="Unassembled WGS sequence"/>
</dbReference>
<dbReference type="Pfam" id="PF00288">
    <property type="entry name" value="GHMP_kinases_N"/>
    <property type="match status" value="1"/>
</dbReference>
<evidence type="ECO:0000313" key="16">
    <source>
        <dbReference type="Proteomes" id="UP001155280"/>
    </source>
</evidence>
<keyword evidence="10" id="KW-0119">Carbohydrate metabolism</keyword>
<comment type="similarity">
    <text evidence="1">Belongs to the GHMP kinase family. GalK subfamily.</text>
</comment>
<dbReference type="GO" id="GO:0006012">
    <property type="term" value="P:galactose metabolic process"/>
    <property type="evidence" value="ECO:0007669"/>
    <property type="project" value="UniProtKB-UniRule"/>
</dbReference>
<sequence length="381" mass="43137">MEDLINLQDLDFKLEVSSPGRINLIGEHTDYNQGFVLPTAIDKKIYLKLRPNQSKTCRIFSKTYQKGFDFSLKEPVSKGEGWENYILGVVDQILKLGKKPEGFDCLIESKLPVGAGISSSAALECGLASGLNELFKLGLSQLEIVKLCQKAENEFVGNNCGIMDQYASVMSRKDRLIMLDCRSLEAEYIPADFRNCKLLLLNTNVSHNLAESEYNTRRQECESAVELISKDHPEVSSLRDVDLELLKKFKDRLSPVIYSRCQYVLQENERVLQATRDLKAGKLKDFGELMYASHEGLQHQYEVSCKELDFLVDHSRKNDFIYGSRMMGGGFGGCTLNLIEQDKINMYVEEVSEAYFKEFNIKLDAISVLPDAGTQIKNKDD</sequence>
<evidence type="ECO:0000256" key="5">
    <source>
        <dbReference type="ARBA" id="ARBA00022741"/>
    </source>
</evidence>
<dbReference type="AlphaFoldDB" id="A0A9X2KYT0"/>
<dbReference type="Pfam" id="PF08544">
    <property type="entry name" value="GHMP_kinases_C"/>
    <property type="match status" value="1"/>
</dbReference>
<dbReference type="GO" id="GO:0005524">
    <property type="term" value="F:ATP binding"/>
    <property type="evidence" value="ECO:0007669"/>
    <property type="project" value="UniProtKB-UniRule"/>
</dbReference>
<evidence type="ECO:0000256" key="11">
    <source>
        <dbReference type="NCBIfam" id="TIGR00131"/>
    </source>
</evidence>